<dbReference type="SUPFAM" id="SSF158430">
    <property type="entry name" value="Bacillus cereus metalloprotein-like"/>
    <property type="match status" value="2"/>
</dbReference>
<dbReference type="RefSeq" id="WP_058257584.1">
    <property type="nucleotide sequence ID" value="NZ_DUPS01000033.1"/>
</dbReference>
<evidence type="ECO:0000313" key="1">
    <source>
        <dbReference type="EMBL" id="CUH92192.1"/>
    </source>
</evidence>
<dbReference type="OrthoDB" id="1633927at2"/>
<dbReference type="AlphaFoldDB" id="A0A0K8J3Z9"/>
<keyword evidence="2" id="KW-1185">Reference proteome</keyword>
<gene>
    <name evidence="1" type="ORF">SD1D_0641</name>
</gene>
<sequence>MEGINTFDTNLTENRFWLQIMGDHARFIFFSLAPNEVEYLQRSQDFIVNYDQLLEQINNPLNTEELDIINRQAYQLTLQFRDFKLLLLSQTLSFKIKIHLTSSFINDMLNELEDYLTLLYSIQMNKEILFHPIHYHLLWLLDAIGHSATVTSNLDLIERDMINKSICYEAQFMDLYLKATMIHGYLRTQLNNFSALSQLNKEVENSIISFKDFLVELRDQRINGQILGTLFPLMADHMAREECYYLWKLSQSAGLTKRPDCDPTSPRVEG</sequence>
<proteinExistence type="predicted"/>
<dbReference type="InterPro" id="IPR021328">
    <property type="entry name" value="CotB-like"/>
</dbReference>
<dbReference type="EMBL" id="LN879430">
    <property type="protein sequence ID" value="CUH92192.1"/>
    <property type="molecule type" value="Genomic_DNA"/>
</dbReference>
<reference evidence="2" key="1">
    <citation type="submission" date="2015-09" db="EMBL/GenBank/DDBJ databases">
        <authorList>
            <person name="Wibberg D."/>
        </authorList>
    </citation>
    <scope>NUCLEOTIDE SEQUENCE [LARGE SCALE GENOMIC DNA]</scope>
    <source>
        <strain evidence="2">SD1D</strain>
    </source>
</reference>
<accession>A0A0K8J3Z9</accession>
<name>A0A0K8J3Z9_9FIRM</name>
<dbReference type="Gene3D" id="1.20.1260.120">
    <property type="entry name" value="Protein of unknown function DUF2935"/>
    <property type="match status" value="1"/>
</dbReference>
<dbReference type="Pfam" id="PF11155">
    <property type="entry name" value="DUF2935"/>
    <property type="match status" value="2"/>
</dbReference>
<evidence type="ECO:0000313" key="2">
    <source>
        <dbReference type="Proteomes" id="UP000196053"/>
    </source>
</evidence>
<protein>
    <recommendedName>
        <fullName evidence="3">DUF2935 domain-containing protein</fullName>
    </recommendedName>
</protein>
<dbReference type="KEGG" id="hsd:SD1D_0641"/>
<organism evidence="1 2">
    <name type="scientific">Herbinix luporum</name>
    <dbReference type="NCBI Taxonomy" id="1679721"/>
    <lineage>
        <taxon>Bacteria</taxon>
        <taxon>Bacillati</taxon>
        <taxon>Bacillota</taxon>
        <taxon>Clostridia</taxon>
        <taxon>Lachnospirales</taxon>
        <taxon>Lachnospiraceae</taxon>
        <taxon>Herbinix</taxon>
    </lineage>
</organism>
<dbReference type="Proteomes" id="UP000196053">
    <property type="component" value="Chromosome I"/>
</dbReference>
<evidence type="ECO:0008006" key="3">
    <source>
        <dbReference type="Google" id="ProtNLM"/>
    </source>
</evidence>